<dbReference type="GO" id="GO:0004983">
    <property type="term" value="F:neuropeptide Y receptor activity"/>
    <property type="evidence" value="ECO:0007669"/>
    <property type="project" value="InterPro"/>
</dbReference>
<dbReference type="PROSITE" id="PS00237">
    <property type="entry name" value="G_PROTEIN_RECEP_F1_1"/>
    <property type="match status" value="1"/>
</dbReference>
<feature type="domain" description="G-protein coupled receptors family 1 profile" evidence="11">
    <location>
        <begin position="15"/>
        <end position="273"/>
    </location>
</feature>
<keyword evidence="13" id="KW-1185">Reference proteome</keyword>
<organism evidence="12 13">
    <name type="scientific">Pocillopora meandrina</name>
    <dbReference type="NCBI Taxonomy" id="46732"/>
    <lineage>
        <taxon>Eukaryota</taxon>
        <taxon>Metazoa</taxon>
        <taxon>Cnidaria</taxon>
        <taxon>Anthozoa</taxon>
        <taxon>Hexacorallia</taxon>
        <taxon>Scleractinia</taxon>
        <taxon>Astrocoeniina</taxon>
        <taxon>Pocilloporidae</taxon>
        <taxon>Pocillopora</taxon>
    </lineage>
</organism>
<evidence type="ECO:0000256" key="9">
    <source>
        <dbReference type="RuleBase" id="RU000688"/>
    </source>
</evidence>
<reference evidence="12 13" key="1">
    <citation type="submission" date="2022-05" db="EMBL/GenBank/DDBJ databases">
        <authorList>
            <consortium name="Genoscope - CEA"/>
            <person name="William W."/>
        </authorList>
    </citation>
    <scope>NUCLEOTIDE SEQUENCE [LARGE SCALE GENOMIC DNA]</scope>
</reference>
<comment type="caution">
    <text evidence="12">The sequence shown here is derived from an EMBL/GenBank/DDBJ whole genome shotgun (WGS) entry which is preliminary data.</text>
</comment>
<feature type="transmembrane region" description="Helical" evidence="10">
    <location>
        <begin position="36"/>
        <end position="61"/>
    </location>
</feature>
<feature type="transmembrane region" description="Helical" evidence="10">
    <location>
        <begin position="170"/>
        <end position="191"/>
    </location>
</feature>
<evidence type="ECO:0000313" key="13">
    <source>
        <dbReference type="Proteomes" id="UP001159428"/>
    </source>
</evidence>
<sequence length="296" mass="33728">MTIAYGILLVTSFSGNFLIVRVIYKMKTMRTTINFFIVNMAMSDLLFPVFVFPLLLTEIYVSGFGPPGRTICLVLFQLQYISSWVSIQSLILITLDRFVAVVFPLHSPIISSKLCLFVILTTWIVATASSFPMLVFYSSMEFSEKLTCGRIWFKKYFKEKYYSHVMPLNVIFKTIPFVVLTILYSVIVFKLKTHTIPGERSINAEEKRLQRNRKVLKMAIAILLGFAICWMPLSIIGFLGVSLGDSEVCIIPLFALVAIFLNFANCAVNPCICFTFCRNFRQALKGLLHQNAPWQV</sequence>
<keyword evidence="3 9" id="KW-0812">Transmembrane</keyword>
<comment type="similarity">
    <text evidence="2 9">Belongs to the G-protein coupled receptor 1 family.</text>
</comment>
<name>A0AAU9X3T8_9CNID</name>
<protein>
    <recommendedName>
        <fullName evidence="11">G-protein coupled receptors family 1 profile domain-containing protein</fullName>
    </recommendedName>
</protein>
<evidence type="ECO:0000256" key="6">
    <source>
        <dbReference type="ARBA" id="ARBA00023136"/>
    </source>
</evidence>
<dbReference type="PRINTS" id="PR00237">
    <property type="entry name" value="GPCRRHODOPSN"/>
</dbReference>
<accession>A0AAU9X3T8</accession>
<dbReference type="InterPro" id="IPR017452">
    <property type="entry name" value="GPCR_Rhodpsn_7TM"/>
</dbReference>
<dbReference type="SMART" id="SM01381">
    <property type="entry name" value="7TM_GPCR_Srsx"/>
    <property type="match status" value="1"/>
</dbReference>
<keyword evidence="6 10" id="KW-0472">Membrane</keyword>
<evidence type="ECO:0000256" key="4">
    <source>
        <dbReference type="ARBA" id="ARBA00022989"/>
    </source>
</evidence>
<dbReference type="AlphaFoldDB" id="A0AAU9X3T8"/>
<dbReference type="Gene3D" id="1.20.1070.10">
    <property type="entry name" value="Rhodopsin 7-helix transmembrane proteins"/>
    <property type="match status" value="1"/>
</dbReference>
<feature type="transmembrane region" description="Helical" evidence="10">
    <location>
        <begin position="218"/>
        <end position="241"/>
    </location>
</feature>
<dbReference type="InterPro" id="IPR000611">
    <property type="entry name" value="NPY_rcpt"/>
</dbReference>
<dbReference type="PANTHER" id="PTHR45695">
    <property type="entry name" value="LEUCOKININ RECEPTOR-RELATED"/>
    <property type="match status" value="1"/>
</dbReference>
<keyword evidence="5 9" id="KW-0297">G-protein coupled receptor</keyword>
<evidence type="ECO:0000256" key="3">
    <source>
        <dbReference type="ARBA" id="ARBA00022692"/>
    </source>
</evidence>
<proteinExistence type="inferred from homology"/>
<dbReference type="CDD" id="cd00637">
    <property type="entry name" value="7tm_classA_rhodopsin-like"/>
    <property type="match status" value="1"/>
</dbReference>
<feature type="transmembrane region" description="Helical" evidence="10">
    <location>
        <begin position="253"/>
        <end position="277"/>
    </location>
</feature>
<dbReference type="EMBL" id="CALNXJ010000029">
    <property type="protein sequence ID" value="CAH3135393.1"/>
    <property type="molecule type" value="Genomic_DNA"/>
</dbReference>
<evidence type="ECO:0000256" key="5">
    <source>
        <dbReference type="ARBA" id="ARBA00023040"/>
    </source>
</evidence>
<evidence type="ECO:0000256" key="8">
    <source>
        <dbReference type="ARBA" id="ARBA00023224"/>
    </source>
</evidence>
<dbReference type="Pfam" id="PF00001">
    <property type="entry name" value="7tm_1"/>
    <property type="match status" value="1"/>
</dbReference>
<keyword evidence="4 10" id="KW-1133">Transmembrane helix</keyword>
<feature type="transmembrane region" description="Helical" evidence="10">
    <location>
        <begin position="6"/>
        <end position="24"/>
    </location>
</feature>
<feature type="transmembrane region" description="Helical" evidence="10">
    <location>
        <begin position="115"/>
        <end position="137"/>
    </location>
</feature>
<evidence type="ECO:0000256" key="2">
    <source>
        <dbReference type="ARBA" id="ARBA00010663"/>
    </source>
</evidence>
<evidence type="ECO:0000313" key="12">
    <source>
        <dbReference type="EMBL" id="CAH3135393.1"/>
    </source>
</evidence>
<comment type="subcellular location">
    <subcellularLocation>
        <location evidence="1">Membrane</location>
        <topology evidence="1">Multi-pass membrane protein</topology>
    </subcellularLocation>
</comment>
<feature type="transmembrane region" description="Helical" evidence="10">
    <location>
        <begin position="81"/>
        <end position="103"/>
    </location>
</feature>
<dbReference type="PRINTS" id="PR01012">
    <property type="entry name" value="NRPEPTIDEYR"/>
</dbReference>
<dbReference type="PROSITE" id="PS50262">
    <property type="entry name" value="G_PROTEIN_RECEP_F1_2"/>
    <property type="match status" value="1"/>
</dbReference>
<dbReference type="InterPro" id="IPR000276">
    <property type="entry name" value="GPCR_Rhodpsn"/>
</dbReference>
<evidence type="ECO:0000256" key="7">
    <source>
        <dbReference type="ARBA" id="ARBA00023170"/>
    </source>
</evidence>
<keyword evidence="8 9" id="KW-0807">Transducer</keyword>
<evidence type="ECO:0000256" key="1">
    <source>
        <dbReference type="ARBA" id="ARBA00004141"/>
    </source>
</evidence>
<evidence type="ECO:0000256" key="10">
    <source>
        <dbReference type="SAM" id="Phobius"/>
    </source>
</evidence>
<gene>
    <name evidence="12" type="ORF">PMEA_00016203</name>
</gene>
<dbReference type="SUPFAM" id="SSF81321">
    <property type="entry name" value="Family A G protein-coupled receptor-like"/>
    <property type="match status" value="1"/>
</dbReference>
<dbReference type="PANTHER" id="PTHR45695:SF9">
    <property type="entry name" value="LEUCOKININ RECEPTOR"/>
    <property type="match status" value="1"/>
</dbReference>
<dbReference type="GO" id="GO:0005886">
    <property type="term" value="C:plasma membrane"/>
    <property type="evidence" value="ECO:0007669"/>
    <property type="project" value="TreeGrafter"/>
</dbReference>
<dbReference type="Proteomes" id="UP001159428">
    <property type="component" value="Unassembled WGS sequence"/>
</dbReference>
<keyword evidence="7 9" id="KW-0675">Receptor</keyword>
<evidence type="ECO:0000259" key="11">
    <source>
        <dbReference type="PROSITE" id="PS50262"/>
    </source>
</evidence>